<feature type="compositionally biased region" description="Polar residues" evidence="1">
    <location>
        <begin position="1"/>
        <end position="10"/>
    </location>
</feature>
<dbReference type="WBParaSite" id="maker-uti_cns_0048550-snap-gene-0.5-mRNA-1">
    <property type="protein sequence ID" value="maker-uti_cns_0048550-snap-gene-0.5-mRNA-1"/>
    <property type="gene ID" value="maker-uti_cns_0048550-snap-gene-0.5"/>
</dbReference>
<sequence>MMPPSNSMATSRVGGKVKKRPAATRSGSQLTAKRKPEAAQSSILSFLIPDPVPRSASPLKATTTTATTASSAKQSTLLSFFGLKASTGEAAADAKLKATVAQTKQPRPACGTWPSASGRTRCPPVKWVEGTDLTVDAFNYGAQSRCRGYFLSHFHSDHYIGLGRKFDGQLLASQPTAELVRLRLGVRPASVRPLEMQVRVLVDRSLDR</sequence>
<dbReference type="SUPFAM" id="SSF56281">
    <property type="entry name" value="Metallo-hydrolase/oxidoreductase"/>
    <property type="match status" value="1"/>
</dbReference>
<dbReference type="PANTHER" id="PTHR23240:SF35">
    <property type="entry name" value="DNA REPAIR METALLO-BETA-LACTAMASE FAMILY PROTEIN-RELATED"/>
    <property type="match status" value="1"/>
</dbReference>
<evidence type="ECO:0000256" key="1">
    <source>
        <dbReference type="SAM" id="MobiDB-lite"/>
    </source>
</evidence>
<organism evidence="2 3">
    <name type="scientific">Macrostomum lignano</name>
    <dbReference type="NCBI Taxonomy" id="282301"/>
    <lineage>
        <taxon>Eukaryota</taxon>
        <taxon>Metazoa</taxon>
        <taxon>Spiralia</taxon>
        <taxon>Lophotrochozoa</taxon>
        <taxon>Platyhelminthes</taxon>
        <taxon>Rhabditophora</taxon>
        <taxon>Macrostomorpha</taxon>
        <taxon>Macrostomida</taxon>
        <taxon>Macrostomidae</taxon>
        <taxon>Macrostomum</taxon>
    </lineage>
</organism>
<reference evidence="3" key="1">
    <citation type="submission" date="2016-11" db="UniProtKB">
        <authorList>
            <consortium name="WormBaseParasite"/>
        </authorList>
    </citation>
    <scope>IDENTIFICATION</scope>
</reference>
<dbReference type="InterPro" id="IPR036866">
    <property type="entry name" value="RibonucZ/Hydroxyglut_hydro"/>
</dbReference>
<dbReference type="Gene3D" id="3.60.15.10">
    <property type="entry name" value="Ribonuclease Z/Hydroxyacylglutathione hydrolase-like"/>
    <property type="match status" value="1"/>
</dbReference>
<dbReference type="GO" id="GO:0035312">
    <property type="term" value="F:5'-3' DNA exonuclease activity"/>
    <property type="evidence" value="ECO:0007669"/>
    <property type="project" value="TreeGrafter"/>
</dbReference>
<name>A0A1I8JKK5_9PLAT</name>
<keyword evidence="2" id="KW-1185">Reference proteome</keyword>
<evidence type="ECO:0000313" key="3">
    <source>
        <dbReference type="WBParaSite" id="maker-uti_cns_0048550-snap-gene-0.5-mRNA-1"/>
    </source>
</evidence>
<dbReference type="GO" id="GO:0036297">
    <property type="term" value="P:interstrand cross-link repair"/>
    <property type="evidence" value="ECO:0007669"/>
    <property type="project" value="TreeGrafter"/>
</dbReference>
<accession>A0A1I8JKK5</accession>
<feature type="region of interest" description="Disordered" evidence="1">
    <location>
        <begin position="1"/>
        <end position="38"/>
    </location>
</feature>
<evidence type="ECO:0000313" key="2">
    <source>
        <dbReference type="Proteomes" id="UP000095280"/>
    </source>
</evidence>
<dbReference type="AlphaFoldDB" id="A0A1I8JKK5"/>
<protein>
    <submittedName>
        <fullName evidence="3">DRMBL domain-containing protein</fullName>
    </submittedName>
</protein>
<dbReference type="GO" id="GO:0003684">
    <property type="term" value="F:damaged DNA binding"/>
    <property type="evidence" value="ECO:0007669"/>
    <property type="project" value="TreeGrafter"/>
</dbReference>
<dbReference type="GO" id="GO:0006303">
    <property type="term" value="P:double-strand break repair via nonhomologous end joining"/>
    <property type="evidence" value="ECO:0007669"/>
    <property type="project" value="TreeGrafter"/>
</dbReference>
<proteinExistence type="predicted"/>
<dbReference type="PANTHER" id="PTHR23240">
    <property type="entry name" value="DNA CROSS-LINK REPAIR PROTEIN PSO2/SNM1-RELATED"/>
    <property type="match status" value="1"/>
</dbReference>
<dbReference type="Proteomes" id="UP000095280">
    <property type="component" value="Unplaced"/>
</dbReference>